<dbReference type="GO" id="GO:0003700">
    <property type="term" value="F:DNA-binding transcription factor activity"/>
    <property type="evidence" value="ECO:0007669"/>
    <property type="project" value="TreeGrafter"/>
</dbReference>
<dbReference type="SUPFAM" id="SSF53822">
    <property type="entry name" value="Periplasmic binding protein-like I"/>
    <property type="match status" value="1"/>
</dbReference>
<keyword evidence="6" id="KW-1185">Reference proteome</keyword>
<dbReference type="PANTHER" id="PTHR30146:SF153">
    <property type="entry name" value="LACTOSE OPERON REPRESSOR"/>
    <property type="match status" value="1"/>
</dbReference>
<dbReference type="OrthoDB" id="3226810at2"/>
<dbReference type="InterPro" id="IPR000843">
    <property type="entry name" value="HTH_LacI"/>
</dbReference>
<evidence type="ECO:0000256" key="2">
    <source>
        <dbReference type="ARBA" id="ARBA00023125"/>
    </source>
</evidence>
<accession>A0A2A9CXC3</accession>
<dbReference type="Gene3D" id="3.40.50.2300">
    <property type="match status" value="2"/>
</dbReference>
<dbReference type="PANTHER" id="PTHR30146">
    <property type="entry name" value="LACI-RELATED TRANSCRIPTIONAL REPRESSOR"/>
    <property type="match status" value="1"/>
</dbReference>
<comment type="caution">
    <text evidence="5">The sequence shown here is derived from an EMBL/GenBank/DDBJ whole genome shotgun (WGS) entry which is preliminary data.</text>
</comment>
<feature type="domain" description="HTH lacI-type" evidence="4">
    <location>
        <begin position="5"/>
        <end position="61"/>
    </location>
</feature>
<keyword evidence="3" id="KW-0804">Transcription</keyword>
<dbReference type="SUPFAM" id="SSF47413">
    <property type="entry name" value="lambda repressor-like DNA-binding domains"/>
    <property type="match status" value="1"/>
</dbReference>
<dbReference type="Pfam" id="PF00532">
    <property type="entry name" value="Peripla_BP_1"/>
    <property type="match status" value="1"/>
</dbReference>
<dbReference type="RefSeq" id="WP_098468024.1">
    <property type="nucleotide sequence ID" value="NZ_PDJD01000001.1"/>
</dbReference>
<evidence type="ECO:0000256" key="1">
    <source>
        <dbReference type="ARBA" id="ARBA00023015"/>
    </source>
</evidence>
<protein>
    <submittedName>
        <fullName evidence="5">LacI family transcriptional regulator</fullName>
    </submittedName>
</protein>
<dbReference type="PROSITE" id="PS50932">
    <property type="entry name" value="HTH_LACI_2"/>
    <property type="match status" value="1"/>
</dbReference>
<reference evidence="5 6" key="1">
    <citation type="submission" date="2017-10" db="EMBL/GenBank/DDBJ databases">
        <title>Sequencing the genomes of 1000 actinobacteria strains.</title>
        <authorList>
            <person name="Klenk H.-P."/>
        </authorList>
    </citation>
    <scope>NUCLEOTIDE SEQUENCE [LARGE SCALE GENOMIC DNA]</scope>
    <source>
        <strain evidence="5 6">DSM 21801</strain>
    </source>
</reference>
<dbReference type="Proteomes" id="UP000224915">
    <property type="component" value="Unassembled WGS sequence"/>
</dbReference>
<gene>
    <name evidence="5" type="ORF">ATL40_0329</name>
</gene>
<dbReference type="InterPro" id="IPR028082">
    <property type="entry name" value="Peripla_BP_I"/>
</dbReference>
<keyword evidence="2" id="KW-0238">DNA-binding</keyword>
<dbReference type="AlphaFoldDB" id="A0A2A9CXC3"/>
<dbReference type="Gene3D" id="1.10.260.40">
    <property type="entry name" value="lambda repressor-like DNA-binding domains"/>
    <property type="match status" value="1"/>
</dbReference>
<evidence type="ECO:0000256" key="3">
    <source>
        <dbReference type="ARBA" id="ARBA00023163"/>
    </source>
</evidence>
<dbReference type="CDD" id="cd06267">
    <property type="entry name" value="PBP1_LacI_sugar_binding-like"/>
    <property type="match status" value="1"/>
</dbReference>
<keyword evidence="1" id="KW-0805">Transcription regulation</keyword>
<dbReference type="PRINTS" id="PR00036">
    <property type="entry name" value="HTHLACI"/>
</dbReference>
<evidence type="ECO:0000313" key="6">
    <source>
        <dbReference type="Proteomes" id="UP000224915"/>
    </source>
</evidence>
<evidence type="ECO:0000313" key="5">
    <source>
        <dbReference type="EMBL" id="PFG18786.1"/>
    </source>
</evidence>
<dbReference type="SMART" id="SM00354">
    <property type="entry name" value="HTH_LACI"/>
    <property type="match status" value="1"/>
</dbReference>
<sequence>MAHRVTLSDVAREAGVSLATASRAINGSADRSVRPELARRVEAAAARLRYVPDATAQAMARGRTTSLGLIVHDISDPYFSAIADAVVRRAEAEGLQVTLATTQNDAAREADLVDLMRRQRVRAIVVAGGRMSEQHATALEEAVRGLEADGGRVALIGQPVRGTHAVALDNVGGARDLGEALLARGYRRFALLGGPEERVTAADRRRGFTEAIHGHSGATLADADVLTCDFTWEGGYDAMTQLLARGTEAQVVLAANDVMALGALAAIRESGRTVPRDLALTGFGGVSTLRDVTPRLTTVQIPMAELGERATALALGPASGPQIVTIPCTVAMGESTPDLTD</sequence>
<dbReference type="EMBL" id="PDJD01000001">
    <property type="protein sequence ID" value="PFG18786.1"/>
    <property type="molecule type" value="Genomic_DNA"/>
</dbReference>
<dbReference type="InterPro" id="IPR001761">
    <property type="entry name" value="Peripla_BP/Lac1_sug-bd_dom"/>
</dbReference>
<organism evidence="5 6">
    <name type="scientific">Serinibacter salmoneus</name>
    <dbReference type="NCBI Taxonomy" id="556530"/>
    <lineage>
        <taxon>Bacteria</taxon>
        <taxon>Bacillati</taxon>
        <taxon>Actinomycetota</taxon>
        <taxon>Actinomycetes</taxon>
        <taxon>Micrococcales</taxon>
        <taxon>Beutenbergiaceae</taxon>
        <taxon>Serinibacter</taxon>
    </lineage>
</organism>
<dbReference type="InterPro" id="IPR010982">
    <property type="entry name" value="Lambda_DNA-bd_dom_sf"/>
</dbReference>
<name>A0A2A9CXC3_9MICO</name>
<evidence type="ECO:0000259" key="4">
    <source>
        <dbReference type="PROSITE" id="PS50932"/>
    </source>
</evidence>
<dbReference type="GO" id="GO:0000976">
    <property type="term" value="F:transcription cis-regulatory region binding"/>
    <property type="evidence" value="ECO:0007669"/>
    <property type="project" value="TreeGrafter"/>
</dbReference>
<dbReference type="Pfam" id="PF00356">
    <property type="entry name" value="LacI"/>
    <property type="match status" value="1"/>
</dbReference>
<proteinExistence type="predicted"/>
<dbReference type="PROSITE" id="PS00356">
    <property type="entry name" value="HTH_LACI_1"/>
    <property type="match status" value="1"/>
</dbReference>